<dbReference type="EMBL" id="CP001778">
    <property type="protein sequence ID" value="ADD40817.1"/>
    <property type="molecule type" value="Genomic_DNA"/>
</dbReference>
<name>D3QB00_STANL</name>
<evidence type="ECO:0000313" key="2">
    <source>
        <dbReference type="Proteomes" id="UP000000844"/>
    </source>
</evidence>
<dbReference type="Proteomes" id="UP000000844">
    <property type="component" value="Chromosome"/>
</dbReference>
<accession>D3QB00</accession>
<gene>
    <name evidence="1" type="ordered locus">Snas_1107</name>
</gene>
<proteinExistence type="predicted"/>
<keyword evidence="2" id="KW-1185">Reference proteome</keyword>
<dbReference type="RefSeq" id="WP_013016388.1">
    <property type="nucleotide sequence ID" value="NC_013947.1"/>
</dbReference>
<dbReference type="PROSITE" id="PS51318">
    <property type="entry name" value="TAT"/>
    <property type="match status" value="1"/>
</dbReference>
<organism evidence="1 2">
    <name type="scientific">Stackebrandtia nassauensis (strain DSM 44728 / CIP 108903 / NRRL B-16338 / NBRC 102104 / LLR-40K-21)</name>
    <dbReference type="NCBI Taxonomy" id="446470"/>
    <lineage>
        <taxon>Bacteria</taxon>
        <taxon>Bacillati</taxon>
        <taxon>Actinomycetota</taxon>
        <taxon>Actinomycetes</taxon>
        <taxon>Glycomycetales</taxon>
        <taxon>Glycomycetaceae</taxon>
        <taxon>Stackebrandtia</taxon>
    </lineage>
</organism>
<reference evidence="1 2" key="1">
    <citation type="journal article" date="2009" name="Stand. Genomic Sci.">
        <title>Complete genome sequence of Stackebrandtia nassauensis type strain (LLR-40K-21).</title>
        <authorList>
            <person name="Munk C."/>
            <person name="Lapidus A."/>
            <person name="Copeland A."/>
            <person name="Jando M."/>
            <person name="Mayilraj S."/>
            <person name="Glavina Del Rio T."/>
            <person name="Nolan M."/>
            <person name="Chen F."/>
            <person name="Lucas S."/>
            <person name="Tice H."/>
            <person name="Cheng J.F."/>
            <person name="Han C."/>
            <person name="Detter J.C."/>
            <person name="Bruce D."/>
            <person name="Goodwin L."/>
            <person name="Chain P."/>
            <person name="Pitluck S."/>
            <person name="Goker M."/>
            <person name="Ovchinikova G."/>
            <person name="Pati A."/>
            <person name="Ivanova N."/>
            <person name="Mavromatis K."/>
            <person name="Chen A."/>
            <person name="Palaniappan K."/>
            <person name="Land M."/>
            <person name="Hauser L."/>
            <person name="Chang Y.J."/>
            <person name="Jeffries C.D."/>
            <person name="Bristow J."/>
            <person name="Eisen J.A."/>
            <person name="Markowitz V."/>
            <person name="Hugenholtz P."/>
            <person name="Kyrpides N.C."/>
            <person name="Klenk H.P."/>
        </authorList>
    </citation>
    <scope>NUCLEOTIDE SEQUENCE [LARGE SCALE GENOMIC DNA]</scope>
    <source>
        <strain evidence="2">DSM 44728 / CIP 108903 / NRRL B-16338 / NBRC 102104 / LLR-40K-21</strain>
    </source>
</reference>
<dbReference type="InterPro" id="IPR006311">
    <property type="entry name" value="TAT_signal"/>
</dbReference>
<dbReference type="AlphaFoldDB" id="D3QB00"/>
<dbReference type="STRING" id="446470.Snas_1107"/>
<evidence type="ECO:0008006" key="3">
    <source>
        <dbReference type="Google" id="ProtNLM"/>
    </source>
</evidence>
<dbReference type="eggNOG" id="ENOG5030IE7">
    <property type="taxonomic scope" value="Bacteria"/>
</dbReference>
<dbReference type="HOGENOM" id="CLU_1271692_0_0_11"/>
<dbReference type="KEGG" id="sna:Snas_1107"/>
<evidence type="ECO:0000313" key="1">
    <source>
        <dbReference type="EMBL" id="ADD40817.1"/>
    </source>
</evidence>
<sequence length="195" mass="20700">MDRRKLLTGAVLGTAIVGASALGGLAPEDAFAAETLKIEPGAPDPEFAEGLIKSINGNTFQATGSDTTLWRVRVTDSTSVWKLKPSRFEKIEVGDGMYARGVLMDDGTIAADSVWVNIVNIKAHVVSVKGRQLRLDHKGERIVAHMVDGTSAAVYNGRSAVSDLSGITVDSHVQVLGAWRPGTNEVDIATVYAAR</sequence>
<protein>
    <recommendedName>
        <fullName evidence="3">Cell wall protein</fullName>
    </recommendedName>
</protein>
<dbReference type="OrthoDB" id="3818320at2"/>